<accession>A0ABX5IVZ7</accession>
<dbReference type="InterPro" id="IPR002321">
    <property type="entry name" value="Cyt_c_II"/>
</dbReference>
<keyword evidence="2" id="KW-1185">Reference proteome</keyword>
<organism evidence="1 2">
    <name type="scientific">Halomonas litopenaei</name>
    <dbReference type="NCBI Taxonomy" id="2109328"/>
    <lineage>
        <taxon>Bacteria</taxon>
        <taxon>Pseudomonadati</taxon>
        <taxon>Pseudomonadota</taxon>
        <taxon>Gammaproteobacteria</taxon>
        <taxon>Oceanospirillales</taxon>
        <taxon>Halomonadaceae</taxon>
        <taxon>Halomonas</taxon>
    </lineage>
</organism>
<evidence type="ECO:0000313" key="1">
    <source>
        <dbReference type="EMBL" id="PTL92369.1"/>
    </source>
</evidence>
<name>A0ABX5IVZ7_9GAMM</name>
<gene>
    <name evidence="1" type="ORF">C6W88_17600</name>
</gene>
<dbReference type="EMBL" id="PXNS01000012">
    <property type="protein sequence ID" value="PTL92369.1"/>
    <property type="molecule type" value="Genomic_DNA"/>
</dbReference>
<dbReference type="InterPro" id="IPR010980">
    <property type="entry name" value="Cyt_c/b562"/>
</dbReference>
<dbReference type="Proteomes" id="UP000241895">
    <property type="component" value="Unassembled WGS sequence"/>
</dbReference>
<proteinExistence type="predicted"/>
<sequence>MSLHSRRHPRQRPAHVARQGVRTMTVTPLHALVTGLGLTLASACALAEELPDASVEIEDAIEYRQDALGVMAWQIGPLGAMAQGKRDFDAELFLEKARRLAAVAPLPWEGFVKGSLQGDDHGVETDALADIADDYEDFDQRYHTLIEETAKLAEMADGGDQDALFKQVATVGNTCKGCHDNFRAE</sequence>
<reference evidence="1 2" key="1">
    <citation type="submission" date="2018-03" db="EMBL/GenBank/DDBJ databases">
        <authorList>
            <person name="Zhou J."/>
            <person name="Li X."/>
            <person name="Xue M."/>
            <person name="Yin J."/>
        </authorList>
    </citation>
    <scope>NUCLEOTIDE SEQUENCE [LARGE SCALE GENOMIC DNA]</scope>
    <source>
        <strain evidence="1 2">SYSU ZJ2214</strain>
    </source>
</reference>
<protein>
    <submittedName>
        <fullName evidence="1">Cytochrome C</fullName>
    </submittedName>
</protein>
<dbReference type="PRINTS" id="PR00608">
    <property type="entry name" value="CYTCHROMECII"/>
</dbReference>
<dbReference type="Gene3D" id="1.20.120.10">
    <property type="entry name" value="Cytochrome c/b562"/>
    <property type="match status" value="1"/>
</dbReference>
<dbReference type="InterPro" id="IPR015984">
    <property type="entry name" value="Cyt_c_prime_subgr"/>
</dbReference>
<dbReference type="SUPFAM" id="SSF47175">
    <property type="entry name" value="Cytochromes"/>
    <property type="match status" value="1"/>
</dbReference>
<evidence type="ECO:0000313" key="2">
    <source>
        <dbReference type="Proteomes" id="UP000241895"/>
    </source>
</evidence>
<dbReference type="PROSITE" id="PS51009">
    <property type="entry name" value="CYTCII"/>
    <property type="match status" value="1"/>
</dbReference>
<dbReference type="Pfam" id="PF01322">
    <property type="entry name" value="Cytochrom_C_2"/>
    <property type="match status" value="1"/>
</dbReference>
<comment type="caution">
    <text evidence="1">The sequence shown here is derived from an EMBL/GenBank/DDBJ whole genome shotgun (WGS) entry which is preliminary data.</text>
</comment>